<evidence type="ECO:0000313" key="15">
    <source>
        <dbReference type="Proteomes" id="UP000604046"/>
    </source>
</evidence>
<dbReference type="AlphaFoldDB" id="A0A812LX78"/>
<dbReference type="InterPro" id="IPR001580">
    <property type="entry name" value="Calret/calnex"/>
</dbReference>
<dbReference type="GO" id="GO:0005789">
    <property type="term" value="C:endoplasmic reticulum membrane"/>
    <property type="evidence" value="ECO:0007669"/>
    <property type="project" value="TreeGrafter"/>
</dbReference>
<feature type="disulfide bond" evidence="11">
    <location>
        <begin position="103"/>
        <end position="135"/>
    </location>
</feature>
<feature type="compositionally biased region" description="Acidic residues" evidence="13">
    <location>
        <begin position="218"/>
        <end position="227"/>
    </location>
</feature>
<dbReference type="Pfam" id="PF00262">
    <property type="entry name" value="Calreticulin"/>
    <property type="match status" value="4"/>
</dbReference>
<gene>
    <name evidence="14" type="ORF">SNAT2548_LOCUS12898</name>
</gene>
<evidence type="ECO:0000256" key="5">
    <source>
        <dbReference type="ARBA" id="ARBA00022734"/>
    </source>
</evidence>
<evidence type="ECO:0000256" key="9">
    <source>
        <dbReference type="ARBA" id="ARBA00022837"/>
    </source>
</evidence>
<dbReference type="PROSITE" id="PS00804">
    <property type="entry name" value="CALRETICULIN_2"/>
    <property type="match status" value="2"/>
</dbReference>
<dbReference type="InterPro" id="IPR018124">
    <property type="entry name" value="Calret/calnex_CS"/>
</dbReference>
<feature type="compositionally biased region" description="Acidic residues" evidence="13">
    <location>
        <begin position="375"/>
        <end position="388"/>
    </location>
</feature>
<evidence type="ECO:0000256" key="4">
    <source>
        <dbReference type="ARBA" id="ARBA00022729"/>
    </source>
</evidence>
<feature type="compositionally biased region" description="Basic and acidic residues" evidence="13">
    <location>
        <begin position="389"/>
        <end position="401"/>
    </location>
</feature>
<dbReference type="GO" id="GO:0051082">
    <property type="term" value="F:unfolded protein binding"/>
    <property type="evidence" value="ECO:0007669"/>
    <property type="project" value="InterPro"/>
</dbReference>
<evidence type="ECO:0000256" key="11">
    <source>
        <dbReference type="PIRSR" id="PIRSR601580-3"/>
    </source>
</evidence>
<dbReference type="PANTHER" id="PTHR11073">
    <property type="entry name" value="CALRETICULIN AND CALNEXIN"/>
    <property type="match status" value="1"/>
</dbReference>
<comment type="caution">
    <text evidence="14">The sequence shown here is derived from an EMBL/GenBank/DDBJ whole genome shotgun (WGS) entry which is preliminary data.</text>
</comment>
<feature type="compositionally biased region" description="Acidic residues" evidence="13">
    <location>
        <begin position="629"/>
        <end position="638"/>
    </location>
</feature>
<dbReference type="FunFam" id="2.10.250.10:FF:000002">
    <property type="entry name" value="Calreticulin"/>
    <property type="match status" value="2"/>
</dbReference>
<evidence type="ECO:0000256" key="6">
    <source>
        <dbReference type="ARBA" id="ARBA00022737"/>
    </source>
</evidence>
<keyword evidence="5" id="KW-0430">Lectin</keyword>
<comment type="similarity">
    <text evidence="2 12">Belongs to the calreticulin family.</text>
</comment>
<feature type="region of interest" description="Disordered" evidence="13">
    <location>
        <begin position="204"/>
        <end position="233"/>
    </location>
</feature>
<dbReference type="PANTHER" id="PTHR11073:SF2">
    <property type="entry name" value="CALRETICULIN"/>
    <property type="match status" value="1"/>
</dbReference>
<keyword evidence="3" id="KW-0479">Metal-binding</keyword>
<feature type="compositionally biased region" description="Basic and acidic residues" evidence="13">
    <location>
        <begin position="353"/>
        <end position="368"/>
    </location>
</feature>
<dbReference type="PRINTS" id="PR00626">
    <property type="entry name" value="CALRETICULIN"/>
</dbReference>
<proteinExistence type="inferred from homology"/>
<evidence type="ECO:0000256" key="2">
    <source>
        <dbReference type="ARBA" id="ARBA00010983"/>
    </source>
</evidence>
<dbReference type="InterPro" id="IPR009033">
    <property type="entry name" value="Calreticulin/calnexin_P_dom_sf"/>
</dbReference>
<evidence type="ECO:0008006" key="16">
    <source>
        <dbReference type="Google" id="ProtNLM"/>
    </source>
</evidence>
<evidence type="ECO:0000256" key="12">
    <source>
        <dbReference type="RuleBase" id="RU362126"/>
    </source>
</evidence>
<dbReference type="GO" id="GO:0036503">
    <property type="term" value="P:ERAD pathway"/>
    <property type="evidence" value="ECO:0007669"/>
    <property type="project" value="TreeGrafter"/>
</dbReference>
<feature type="region of interest" description="Disordered" evidence="13">
    <location>
        <begin position="615"/>
        <end position="644"/>
    </location>
</feature>
<keyword evidence="4" id="KW-0732">Signal</keyword>
<dbReference type="GO" id="GO:0030246">
    <property type="term" value="F:carbohydrate binding"/>
    <property type="evidence" value="ECO:0007669"/>
    <property type="project" value="UniProtKB-KW"/>
</dbReference>
<evidence type="ECO:0000256" key="7">
    <source>
        <dbReference type="ARBA" id="ARBA00022824"/>
    </source>
</evidence>
<sequence>MRRTALCLGSVALASGKVYFSETFGDGWESRWTPSEWKKSDGTQGTWQLSAGKWFANEAEDKGVQTAEDSRFFGLSAGFDSFSNEGKELIIQYQAKYEKDIECGGGYVKVGPKLSDPKSFGDPTPYNIMFGPDKCGYTKRTHLIFSYKGKNVLKKSDLAYKQEGEGTSHVYRLTLKPDNTAKVEIDGESIYEGSLKEDWELLAPKEIKDPEDKKPSDWVDDSMMDDPEDKKPDGWVEEKRIVDAKASKPDDWDDEEDGEWEAPMIDNPEYKGEWTVKRISNPAYKGFWEAKKIANPEYVDDDSLYKYDDFGFIGFDLWQVKGNTIFDNVIITDDVKEADAFVAKWKALSEVEQAKKKEEDEKKAEEAKSAAASKDDDDDDDKDEEEDSEIKGDVREHRMVVADDASGGEKTMRRTAVCLSSLALASGKVYFSETFGDGWESRWTPSEWKKSDGTQGTWQLSAGKWFANEAEDKGVQTAEDSRFFGLSAGFDSFSNEGKELIIQYQAKYEKDIECGGGYVKVGPKLSDPKSFGDPTPYNIMFGPDKCGYTKRTHLIFSYKGKNVLKKSDLAYKQEGEGTSHVYRLTLKPDNTAKVEIDGESIYEGSLKEDWELLAPKEIKDPEDKKPSDWVDDSMMDDPEDKKPDGWVEEKRIVDAKASKPDDWDDEEDGEWEAPMIDNPEYKGEWTVKRISNPAYKGFWEAKKIANPEYVDDDSLYKYDDFGFIGFDLWQVKGNTIFDNVIITDDVKEADAFVEKWKALSEVEKAKKKEEDDKKAEEAKAAAASSSADSDDDDDDKDEEED</sequence>
<dbReference type="GO" id="GO:0005788">
    <property type="term" value="C:endoplasmic reticulum lumen"/>
    <property type="evidence" value="ECO:0007669"/>
    <property type="project" value="UniProtKB-SubCell"/>
</dbReference>
<evidence type="ECO:0000256" key="10">
    <source>
        <dbReference type="ARBA" id="ARBA00023186"/>
    </source>
</evidence>
<dbReference type="Proteomes" id="UP000604046">
    <property type="component" value="Unassembled WGS sequence"/>
</dbReference>
<dbReference type="SUPFAM" id="SSF49899">
    <property type="entry name" value="Concanavalin A-like lectins/glucanases"/>
    <property type="match status" value="2"/>
</dbReference>
<dbReference type="InterPro" id="IPR013320">
    <property type="entry name" value="ConA-like_dom_sf"/>
</dbReference>
<dbReference type="EMBL" id="CAJNDS010001302">
    <property type="protein sequence ID" value="CAE7254678.1"/>
    <property type="molecule type" value="Genomic_DNA"/>
</dbReference>
<evidence type="ECO:0000256" key="13">
    <source>
        <dbReference type="SAM" id="MobiDB-lite"/>
    </source>
</evidence>
<keyword evidence="11" id="KW-1015">Disulfide bond</keyword>
<evidence type="ECO:0000256" key="1">
    <source>
        <dbReference type="ARBA" id="ARBA00004319"/>
    </source>
</evidence>
<name>A0A812LX78_9DINO</name>
<protein>
    <recommendedName>
        <fullName evidence="16">Calreticulin</fullName>
    </recommendedName>
</protein>
<feature type="compositionally biased region" description="Basic and acidic residues" evidence="13">
    <location>
        <begin position="204"/>
        <end position="217"/>
    </location>
</feature>
<dbReference type="OrthoDB" id="423776at2759"/>
<dbReference type="GO" id="GO:0006457">
    <property type="term" value="P:protein folding"/>
    <property type="evidence" value="ECO:0007669"/>
    <property type="project" value="InterPro"/>
</dbReference>
<feature type="region of interest" description="Disordered" evidence="13">
    <location>
        <begin position="353"/>
        <end position="407"/>
    </location>
</feature>
<feature type="region of interest" description="Disordered" evidence="13">
    <location>
        <begin position="765"/>
        <end position="801"/>
    </location>
</feature>
<accession>A0A812LX78</accession>
<feature type="compositionally biased region" description="Basic and acidic residues" evidence="13">
    <location>
        <begin position="615"/>
        <end position="628"/>
    </location>
</feature>
<keyword evidence="15" id="KW-1185">Reference proteome</keyword>
<organism evidence="14 15">
    <name type="scientific">Symbiodinium natans</name>
    <dbReference type="NCBI Taxonomy" id="878477"/>
    <lineage>
        <taxon>Eukaryota</taxon>
        <taxon>Sar</taxon>
        <taxon>Alveolata</taxon>
        <taxon>Dinophyceae</taxon>
        <taxon>Suessiales</taxon>
        <taxon>Symbiodiniaceae</taxon>
        <taxon>Symbiodinium</taxon>
    </lineage>
</organism>
<feature type="compositionally biased region" description="Basic and acidic residues" evidence="13">
    <location>
        <begin position="765"/>
        <end position="779"/>
    </location>
</feature>
<dbReference type="Gene3D" id="2.60.120.200">
    <property type="match status" value="2"/>
</dbReference>
<dbReference type="Gene3D" id="2.10.250.10">
    <property type="entry name" value="Calreticulin/calnexin, P domain"/>
    <property type="match status" value="2"/>
</dbReference>
<evidence type="ECO:0000256" key="8">
    <source>
        <dbReference type="ARBA" id="ARBA00022833"/>
    </source>
</evidence>
<reference evidence="14" key="1">
    <citation type="submission" date="2021-02" db="EMBL/GenBank/DDBJ databases">
        <authorList>
            <person name="Dougan E. K."/>
            <person name="Rhodes N."/>
            <person name="Thang M."/>
            <person name="Chan C."/>
        </authorList>
    </citation>
    <scope>NUCLEOTIDE SEQUENCE</scope>
</reference>
<dbReference type="GO" id="GO:0005509">
    <property type="term" value="F:calcium ion binding"/>
    <property type="evidence" value="ECO:0007669"/>
    <property type="project" value="InterPro"/>
</dbReference>
<keyword evidence="8" id="KW-0862">Zinc</keyword>
<evidence type="ECO:0000256" key="3">
    <source>
        <dbReference type="ARBA" id="ARBA00022723"/>
    </source>
</evidence>
<feature type="compositionally biased region" description="Acidic residues" evidence="13">
    <location>
        <begin position="788"/>
        <end position="801"/>
    </location>
</feature>
<dbReference type="SUPFAM" id="SSF63887">
    <property type="entry name" value="P-domain of calnexin/calreticulin"/>
    <property type="match status" value="2"/>
</dbReference>
<keyword evidence="10 12" id="KW-0143">Chaperone</keyword>
<keyword evidence="7 12" id="KW-0256">Endoplasmic reticulum</keyword>
<keyword evidence="9" id="KW-0106">Calcium</keyword>
<comment type="subcellular location">
    <subcellularLocation>
        <location evidence="1">Endoplasmic reticulum lumen</location>
    </subcellularLocation>
</comment>
<evidence type="ECO:0000313" key="14">
    <source>
        <dbReference type="EMBL" id="CAE7254678.1"/>
    </source>
</evidence>
<keyword evidence="6" id="KW-0677">Repeat</keyword>